<protein>
    <recommendedName>
        <fullName evidence="4">Peptidase S24/S26A/S26B/S26C domain-containing protein</fullName>
    </recommendedName>
</protein>
<dbReference type="RefSeq" id="WP_163958281.1">
    <property type="nucleotide sequence ID" value="NZ_BAAAES010000009.1"/>
</dbReference>
<name>A0ABP3T6P6_9SPHN</name>
<keyword evidence="1" id="KW-0805">Transcription regulation</keyword>
<proteinExistence type="predicted"/>
<evidence type="ECO:0000256" key="3">
    <source>
        <dbReference type="ARBA" id="ARBA00023163"/>
    </source>
</evidence>
<keyword evidence="3" id="KW-0804">Transcription</keyword>
<keyword evidence="2" id="KW-0238">DNA-binding</keyword>
<keyword evidence="6" id="KW-1185">Reference proteome</keyword>
<dbReference type="InterPro" id="IPR039418">
    <property type="entry name" value="LexA-like"/>
</dbReference>
<sequence>METVDPRSRLTALAAARGDSLAALSAMIGRNPAYLQQFVTRGSPRRLADDDRRRLADYFGVDEVELGAEPGRRPFVLPRLDIAASAGPGAFVDGEIVLGAAAIDPALASRLGLRDGQAAIVRVRGDSMEPGLVDGDLIVVDRARRTPDARGAVFVVRIDDAVMVKRVRRGRGKPMVTSDNPAAAAVPEGAVEVIGRVVWLMREPR</sequence>
<dbReference type="PANTHER" id="PTHR40661">
    <property type="match status" value="1"/>
</dbReference>
<feature type="domain" description="Peptidase S24/S26A/S26B/S26C" evidence="4">
    <location>
        <begin position="86"/>
        <end position="198"/>
    </location>
</feature>
<dbReference type="InterPro" id="IPR036286">
    <property type="entry name" value="LexA/Signal_pep-like_sf"/>
</dbReference>
<dbReference type="CDD" id="cd06529">
    <property type="entry name" value="S24_LexA-like"/>
    <property type="match status" value="1"/>
</dbReference>
<organism evidence="5 6">
    <name type="scientific">Sphingomonas insulae</name>
    <dbReference type="NCBI Taxonomy" id="424800"/>
    <lineage>
        <taxon>Bacteria</taxon>
        <taxon>Pseudomonadati</taxon>
        <taxon>Pseudomonadota</taxon>
        <taxon>Alphaproteobacteria</taxon>
        <taxon>Sphingomonadales</taxon>
        <taxon>Sphingomonadaceae</taxon>
        <taxon>Sphingomonas</taxon>
    </lineage>
</organism>
<evidence type="ECO:0000313" key="5">
    <source>
        <dbReference type="EMBL" id="GAA0673473.1"/>
    </source>
</evidence>
<dbReference type="PANTHER" id="PTHR40661:SF3">
    <property type="entry name" value="FELS-1 PROPHAGE TRANSCRIPTIONAL REGULATOR"/>
    <property type="match status" value="1"/>
</dbReference>
<dbReference type="Pfam" id="PF00717">
    <property type="entry name" value="Peptidase_S24"/>
    <property type="match status" value="1"/>
</dbReference>
<comment type="caution">
    <text evidence="5">The sequence shown here is derived from an EMBL/GenBank/DDBJ whole genome shotgun (WGS) entry which is preliminary data.</text>
</comment>
<dbReference type="Gene3D" id="2.10.109.10">
    <property type="entry name" value="Umud Fragment, subunit A"/>
    <property type="match status" value="1"/>
</dbReference>
<dbReference type="InterPro" id="IPR015927">
    <property type="entry name" value="Peptidase_S24_S26A/B/C"/>
</dbReference>
<evidence type="ECO:0000259" key="4">
    <source>
        <dbReference type="Pfam" id="PF00717"/>
    </source>
</evidence>
<reference evidence="6" key="1">
    <citation type="journal article" date="2019" name="Int. J. Syst. Evol. Microbiol.">
        <title>The Global Catalogue of Microorganisms (GCM) 10K type strain sequencing project: providing services to taxonomists for standard genome sequencing and annotation.</title>
        <authorList>
            <consortium name="The Broad Institute Genomics Platform"/>
            <consortium name="The Broad Institute Genome Sequencing Center for Infectious Disease"/>
            <person name="Wu L."/>
            <person name="Ma J."/>
        </authorList>
    </citation>
    <scope>NUCLEOTIDE SEQUENCE [LARGE SCALE GENOMIC DNA]</scope>
    <source>
        <strain evidence="6">JCM 14603</strain>
    </source>
</reference>
<evidence type="ECO:0000313" key="6">
    <source>
        <dbReference type="Proteomes" id="UP001500238"/>
    </source>
</evidence>
<evidence type="ECO:0000256" key="1">
    <source>
        <dbReference type="ARBA" id="ARBA00023015"/>
    </source>
</evidence>
<dbReference type="EMBL" id="BAAAES010000009">
    <property type="protein sequence ID" value="GAA0673473.1"/>
    <property type="molecule type" value="Genomic_DNA"/>
</dbReference>
<dbReference type="SUPFAM" id="SSF51306">
    <property type="entry name" value="LexA/Signal peptidase"/>
    <property type="match status" value="1"/>
</dbReference>
<evidence type="ECO:0000256" key="2">
    <source>
        <dbReference type="ARBA" id="ARBA00023125"/>
    </source>
</evidence>
<accession>A0ABP3T6P6</accession>
<gene>
    <name evidence="5" type="ORF">GCM10009102_26420</name>
</gene>
<dbReference type="Proteomes" id="UP001500238">
    <property type="component" value="Unassembled WGS sequence"/>
</dbReference>